<evidence type="ECO:0000313" key="3">
    <source>
        <dbReference type="EMBL" id="NER28013.1"/>
    </source>
</evidence>
<evidence type="ECO:0000256" key="2">
    <source>
        <dbReference type="ARBA" id="ARBA00022738"/>
    </source>
</evidence>
<name>A0A6B3N959_9CYAN</name>
<evidence type="ECO:0000256" key="1">
    <source>
        <dbReference type="ARBA" id="ARBA00022549"/>
    </source>
</evidence>
<accession>A0A6B3N959</accession>
<comment type="caution">
    <text evidence="3">The sequence shown here is derived from an EMBL/GenBank/DDBJ whole genome shotgun (WGS) entry which is preliminary data.</text>
</comment>
<protein>
    <submittedName>
        <fullName evidence="3">DUF2076 domain-containing protein</fullName>
    </submittedName>
</protein>
<dbReference type="AlphaFoldDB" id="A0A6B3N959"/>
<dbReference type="Gene3D" id="1.25.10.10">
    <property type="entry name" value="Leucine-rich Repeat Variant"/>
    <property type="match status" value="1"/>
</dbReference>
<dbReference type="InterPro" id="IPR011989">
    <property type="entry name" value="ARM-like"/>
</dbReference>
<gene>
    <name evidence="3" type="ORF">F6J89_10340</name>
</gene>
<proteinExistence type="predicted"/>
<keyword evidence="2" id="KW-0605">Phycobilisome</keyword>
<reference evidence="3" key="1">
    <citation type="submission" date="2019-11" db="EMBL/GenBank/DDBJ databases">
        <title>Genomic insights into an expanded diversity of filamentous marine cyanobacteria reveals the extraordinary biosynthetic potential of Moorea and Okeania.</title>
        <authorList>
            <person name="Ferreira Leao T."/>
            <person name="Wang M."/>
            <person name="Moss N."/>
            <person name="Da Silva R."/>
            <person name="Sanders J."/>
            <person name="Nurk S."/>
            <person name="Gurevich A."/>
            <person name="Humphrey G."/>
            <person name="Reher R."/>
            <person name="Zhu Q."/>
            <person name="Belda-Ferre P."/>
            <person name="Glukhov E."/>
            <person name="Rex R."/>
            <person name="Dorrestein P.C."/>
            <person name="Knight R."/>
            <person name="Pevzner P."/>
            <person name="Gerwick W.H."/>
            <person name="Gerwick L."/>
        </authorList>
    </citation>
    <scope>NUCLEOTIDE SEQUENCE</scope>
    <source>
        <strain evidence="3">SIO1C4</strain>
    </source>
</reference>
<dbReference type="EMBL" id="JAAHFQ010000160">
    <property type="protein sequence ID" value="NER28013.1"/>
    <property type="molecule type" value="Genomic_DNA"/>
</dbReference>
<dbReference type="GO" id="GO:0030089">
    <property type="term" value="C:phycobilisome"/>
    <property type="evidence" value="ECO:0007669"/>
    <property type="project" value="UniProtKB-KW"/>
</dbReference>
<dbReference type="SUPFAM" id="SSF48371">
    <property type="entry name" value="ARM repeat"/>
    <property type="match status" value="1"/>
</dbReference>
<organism evidence="3">
    <name type="scientific">Symploca sp. SIO1C4</name>
    <dbReference type="NCBI Taxonomy" id="2607765"/>
    <lineage>
        <taxon>Bacteria</taxon>
        <taxon>Bacillati</taxon>
        <taxon>Cyanobacteriota</taxon>
        <taxon>Cyanophyceae</taxon>
        <taxon>Coleofasciculales</taxon>
        <taxon>Coleofasciculaceae</taxon>
        <taxon>Symploca</taxon>
    </lineage>
</organism>
<keyword evidence="1" id="KW-0042">Antenna complex</keyword>
<dbReference type="InterPro" id="IPR016024">
    <property type="entry name" value="ARM-type_fold"/>
</dbReference>
<sequence>MPPIGRIKIATNWKDKDETFTLLQQWAQQDEHWDVRQVAVQELAKGWKDESWILEFLCDRATNDLFQRQKDWEGNPRLTALEAIIKQYPNHPQTLILLRDRAKNDLDEQARKFANKKLKQLE</sequence>